<dbReference type="InterPro" id="IPR029063">
    <property type="entry name" value="SAM-dependent_MTases_sf"/>
</dbReference>
<feature type="compositionally biased region" description="Basic and acidic residues" evidence="1">
    <location>
        <begin position="194"/>
        <end position="214"/>
    </location>
</feature>
<protein>
    <submittedName>
        <fullName evidence="2">Tetracenomycin C synthesis protein</fullName>
    </submittedName>
</protein>
<dbReference type="AlphaFoldDB" id="A0A918Q3C6"/>
<comment type="caution">
    <text evidence="2">The sequence shown here is derived from an EMBL/GenBank/DDBJ whole genome shotgun (WGS) entry which is preliminary data.</text>
</comment>
<evidence type="ECO:0000256" key="1">
    <source>
        <dbReference type="SAM" id="MobiDB-lite"/>
    </source>
</evidence>
<proteinExistence type="predicted"/>
<dbReference type="RefSeq" id="WP_190123071.1">
    <property type="nucleotide sequence ID" value="NZ_BMWG01000005.1"/>
</dbReference>
<evidence type="ECO:0000313" key="3">
    <source>
        <dbReference type="Proteomes" id="UP000630936"/>
    </source>
</evidence>
<gene>
    <name evidence="2" type="ORF">GCM10010387_25040</name>
</gene>
<dbReference type="Gene3D" id="3.40.50.150">
    <property type="entry name" value="Vaccinia Virus protein VP39"/>
    <property type="match status" value="1"/>
</dbReference>
<evidence type="ECO:0000313" key="2">
    <source>
        <dbReference type="EMBL" id="GGZ30448.1"/>
    </source>
</evidence>
<feature type="region of interest" description="Disordered" evidence="1">
    <location>
        <begin position="1"/>
        <end position="46"/>
    </location>
</feature>
<name>A0A918Q3C6_9ACTN</name>
<dbReference type="Proteomes" id="UP000630936">
    <property type="component" value="Unassembled WGS sequence"/>
</dbReference>
<dbReference type="PANTHER" id="PTHR43619:SF2">
    <property type="entry name" value="S-ADENOSYL-L-METHIONINE-DEPENDENT METHYLTRANSFERASES SUPERFAMILY PROTEIN"/>
    <property type="match status" value="1"/>
</dbReference>
<reference evidence="2" key="2">
    <citation type="submission" date="2020-09" db="EMBL/GenBank/DDBJ databases">
        <authorList>
            <person name="Sun Q."/>
            <person name="Ohkuma M."/>
        </authorList>
    </citation>
    <scope>NUCLEOTIDE SEQUENCE</scope>
    <source>
        <strain evidence="2">JCM 4988</strain>
    </source>
</reference>
<keyword evidence="3" id="KW-1185">Reference proteome</keyword>
<feature type="region of interest" description="Disordered" evidence="1">
    <location>
        <begin position="185"/>
        <end position="222"/>
    </location>
</feature>
<reference evidence="2" key="1">
    <citation type="journal article" date="2014" name="Int. J. Syst. Evol. Microbiol.">
        <title>Complete genome sequence of Corynebacterium casei LMG S-19264T (=DSM 44701T), isolated from a smear-ripened cheese.</title>
        <authorList>
            <consortium name="US DOE Joint Genome Institute (JGI-PGF)"/>
            <person name="Walter F."/>
            <person name="Albersmeier A."/>
            <person name="Kalinowski J."/>
            <person name="Ruckert C."/>
        </authorList>
    </citation>
    <scope>NUCLEOTIDE SEQUENCE</scope>
    <source>
        <strain evidence="2">JCM 4988</strain>
    </source>
</reference>
<dbReference type="EMBL" id="BMWG01000005">
    <property type="protein sequence ID" value="GGZ30448.1"/>
    <property type="molecule type" value="Genomic_DNA"/>
</dbReference>
<sequence length="289" mass="31370">MADRDGRPPGLGGTLEARRSPLRTGAVSLRERDGTRRAPRAAEAADALDEDGAVRFGGARGPIGPTTRTLLFDTWIEDFLGRHPAGTVVEFGTGPSTRFERLDNGTVHWFDLGLPEVTTLGHAFGEDTGRRRAIAASVTDPGWVDAVRASPGPYFLVGESTLIQLAKEQVRDVFRMAAERLPGAHLALETASGRTDERDGHESHDGHDGHDGHEVLGGPAARPRWRCEDPAEPEGWHDSIALAQSCTFARLPAAVSARLPMAQRGMLRAMATVMRRQIQACRFNLYRLG</sequence>
<organism evidence="2 3">
    <name type="scientific">Streptomyces inusitatus</name>
    <dbReference type="NCBI Taxonomy" id="68221"/>
    <lineage>
        <taxon>Bacteria</taxon>
        <taxon>Bacillati</taxon>
        <taxon>Actinomycetota</taxon>
        <taxon>Actinomycetes</taxon>
        <taxon>Kitasatosporales</taxon>
        <taxon>Streptomycetaceae</taxon>
        <taxon>Streptomyces</taxon>
    </lineage>
</organism>
<accession>A0A918Q3C6</accession>
<dbReference type="SUPFAM" id="SSF53335">
    <property type="entry name" value="S-adenosyl-L-methionine-dependent methyltransferases"/>
    <property type="match status" value="1"/>
</dbReference>
<dbReference type="PANTHER" id="PTHR43619">
    <property type="entry name" value="S-ADENOSYL-L-METHIONINE-DEPENDENT METHYLTRANSFERASE YKTD-RELATED"/>
    <property type="match status" value="1"/>
</dbReference>